<dbReference type="AlphaFoldDB" id="A0A1C3XH09"/>
<evidence type="ECO:0000313" key="2">
    <source>
        <dbReference type="Proteomes" id="UP000183174"/>
    </source>
</evidence>
<dbReference type="RefSeq" id="WP_271540336.1">
    <property type="nucleotide sequence ID" value="NZ_FMAE01000019.1"/>
</dbReference>
<dbReference type="EMBL" id="FMAE01000019">
    <property type="protein sequence ID" value="SCB51562.1"/>
    <property type="molecule type" value="Genomic_DNA"/>
</dbReference>
<organism evidence="1 2">
    <name type="scientific">Bradyrhizobium yuanmingense</name>
    <dbReference type="NCBI Taxonomy" id="108015"/>
    <lineage>
        <taxon>Bacteria</taxon>
        <taxon>Pseudomonadati</taxon>
        <taxon>Pseudomonadota</taxon>
        <taxon>Alphaproteobacteria</taxon>
        <taxon>Hyphomicrobiales</taxon>
        <taxon>Nitrobacteraceae</taxon>
        <taxon>Bradyrhizobium</taxon>
    </lineage>
</organism>
<sequence>MPSTFSPHKIDNAIRDLEQKVAYGAEISHEELASGVLRISKHL</sequence>
<evidence type="ECO:0000313" key="1">
    <source>
        <dbReference type="EMBL" id="SCB51562.1"/>
    </source>
</evidence>
<dbReference type="Proteomes" id="UP000183174">
    <property type="component" value="Unassembled WGS sequence"/>
</dbReference>
<accession>A0A1C3XH09</accession>
<gene>
    <name evidence="1" type="ORF">GA0061099_101927</name>
</gene>
<name>A0A1C3XH09_9BRAD</name>
<proteinExistence type="predicted"/>
<reference evidence="1 2" key="1">
    <citation type="submission" date="2016-08" db="EMBL/GenBank/DDBJ databases">
        <authorList>
            <person name="Seilhamer J.J."/>
        </authorList>
    </citation>
    <scope>NUCLEOTIDE SEQUENCE [LARGE SCALE GENOMIC DNA]</scope>
    <source>
        <strain evidence="1 2">CCBAU 10071</strain>
    </source>
</reference>
<protein>
    <submittedName>
        <fullName evidence="1">Uncharacterized protein</fullName>
    </submittedName>
</protein>